<feature type="compositionally biased region" description="Low complexity" evidence="1">
    <location>
        <begin position="65"/>
        <end position="78"/>
    </location>
</feature>
<comment type="caution">
    <text evidence="3">The sequence shown here is derived from an EMBL/GenBank/DDBJ whole genome shotgun (WGS) entry which is preliminary data.</text>
</comment>
<protein>
    <submittedName>
        <fullName evidence="3">Uncharacterized protein</fullName>
    </submittedName>
</protein>
<reference evidence="3 4" key="1">
    <citation type="submission" date="2019-05" db="EMBL/GenBank/DDBJ databases">
        <title>Mikania micrantha, genome provides insights into the molecular mechanism of rapid growth.</title>
        <authorList>
            <person name="Liu B."/>
        </authorList>
    </citation>
    <scope>NUCLEOTIDE SEQUENCE [LARGE SCALE GENOMIC DNA]</scope>
    <source>
        <strain evidence="3">NLD-2019</strain>
        <tissue evidence="3">Leaf</tissue>
    </source>
</reference>
<proteinExistence type="predicted"/>
<name>A0A5N6LW51_9ASTR</name>
<keyword evidence="2" id="KW-1133">Transmembrane helix</keyword>
<evidence type="ECO:0000256" key="2">
    <source>
        <dbReference type="SAM" id="Phobius"/>
    </source>
</evidence>
<organism evidence="3 4">
    <name type="scientific">Mikania micrantha</name>
    <name type="common">bitter vine</name>
    <dbReference type="NCBI Taxonomy" id="192012"/>
    <lineage>
        <taxon>Eukaryota</taxon>
        <taxon>Viridiplantae</taxon>
        <taxon>Streptophyta</taxon>
        <taxon>Embryophyta</taxon>
        <taxon>Tracheophyta</taxon>
        <taxon>Spermatophyta</taxon>
        <taxon>Magnoliopsida</taxon>
        <taxon>eudicotyledons</taxon>
        <taxon>Gunneridae</taxon>
        <taxon>Pentapetalae</taxon>
        <taxon>asterids</taxon>
        <taxon>campanulids</taxon>
        <taxon>Asterales</taxon>
        <taxon>Asteraceae</taxon>
        <taxon>Asteroideae</taxon>
        <taxon>Heliantheae alliance</taxon>
        <taxon>Eupatorieae</taxon>
        <taxon>Mikania</taxon>
    </lineage>
</organism>
<evidence type="ECO:0000256" key="1">
    <source>
        <dbReference type="SAM" id="MobiDB-lite"/>
    </source>
</evidence>
<keyword evidence="4" id="KW-1185">Reference proteome</keyword>
<dbReference type="OrthoDB" id="1431247at2759"/>
<evidence type="ECO:0000313" key="3">
    <source>
        <dbReference type="EMBL" id="KAD2805818.1"/>
    </source>
</evidence>
<dbReference type="Proteomes" id="UP000326396">
    <property type="component" value="Linkage Group LG8"/>
</dbReference>
<evidence type="ECO:0000313" key="4">
    <source>
        <dbReference type="Proteomes" id="UP000326396"/>
    </source>
</evidence>
<keyword evidence="2" id="KW-0472">Membrane</keyword>
<feature type="compositionally biased region" description="Basic and acidic residues" evidence="1">
    <location>
        <begin position="21"/>
        <end position="46"/>
    </location>
</feature>
<dbReference type="AlphaFoldDB" id="A0A5N6LW51"/>
<feature type="region of interest" description="Disordered" evidence="1">
    <location>
        <begin position="1"/>
        <end position="95"/>
    </location>
</feature>
<feature type="transmembrane region" description="Helical" evidence="2">
    <location>
        <begin position="141"/>
        <end position="166"/>
    </location>
</feature>
<accession>A0A5N6LW51</accession>
<feature type="compositionally biased region" description="Polar residues" evidence="1">
    <location>
        <begin position="47"/>
        <end position="57"/>
    </location>
</feature>
<gene>
    <name evidence="3" type="ORF">E3N88_39195</name>
</gene>
<sequence>MPRKITHAPSPPSTTTAKVASKTEEQPFKRTKQEETLLKPKEDLKNSDNSQITSLEDNTLPVPPKATSSSPPTKQPSKLATKTKKPGVGKKMDLEKGKEATLKKVIIEEKPYSSGVGGGNFWAGIKKFVEMRGMMNEGRKLLVNVGMGVFVIAALGVLVSYTIGLIGKRK</sequence>
<dbReference type="EMBL" id="SZYD01000018">
    <property type="protein sequence ID" value="KAD2805818.1"/>
    <property type="molecule type" value="Genomic_DNA"/>
</dbReference>
<keyword evidence="2" id="KW-0812">Transmembrane</keyword>